<name>A0A7C3VNK0_9CYAN</name>
<evidence type="ECO:0000256" key="2">
    <source>
        <dbReference type="ARBA" id="ARBA00022649"/>
    </source>
</evidence>
<dbReference type="CDD" id="cd05403">
    <property type="entry name" value="NT_KNTase_like"/>
    <property type="match status" value="1"/>
</dbReference>
<comment type="caution">
    <text evidence="11">The sequence shown here is derived from an EMBL/GenBank/DDBJ whole genome shotgun (WGS) entry which is preliminary data.</text>
</comment>
<keyword evidence="4" id="KW-0548">Nucleotidyltransferase</keyword>
<dbReference type="GO" id="GO:0005524">
    <property type="term" value="F:ATP binding"/>
    <property type="evidence" value="ECO:0007669"/>
    <property type="project" value="UniProtKB-KW"/>
</dbReference>
<dbReference type="Pfam" id="PF01909">
    <property type="entry name" value="NTP_transf_2"/>
    <property type="match status" value="1"/>
</dbReference>
<dbReference type="Gene3D" id="3.30.460.10">
    <property type="entry name" value="Beta Polymerase, domain 2"/>
    <property type="match status" value="1"/>
</dbReference>
<evidence type="ECO:0000313" key="11">
    <source>
        <dbReference type="EMBL" id="HGF99890.1"/>
    </source>
</evidence>
<sequence length="99" mass="11506">MNRLRRDEVLAVLRHHKAELAERYGVISLGVFGSVARDEAKEDSDVDIVIQMSKPDLFLMVHIKELLEEALNCPVDIIRYRERLNPRFKQSIDVEAIYV</sequence>
<keyword evidence="7" id="KW-0067">ATP-binding</keyword>
<evidence type="ECO:0000256" key="7">
    <source>
        <dbReference type="ARBA" id="ARBA00022840"/>
    </source>
</evidence>
<dbReference type="InterPro" id="IPR052038">
    <property type="entry name" value="Type-VII_TA_antitoxin"/>
</dbReference>
<dbReference type="InterPro" id="IPR002934">
    <property type="entry name" value="Polymerase_NTP_transf_dom"/>
</dbReference>
<keyword evidence="3 11" id="KW-0808">Transferase</keyword>
<evidence type="ECO:0000256" key="3">
    <source>
        <dbReference type="ARBA" id="ARBA00022679"/>
    </source>
</evidence>
<evidence type="ECO:0000256" key="9">
    <source>
        <dbReference type="ARBA" id="ARBA00038276"/>
    </source>
</evidence>
<evidence type="ECO:0000259" key="10">
    <source>
        <dbReference type="Pfam" id="PF01909"/>
    </source>
</evidence>
<reference evidence="11" key="1">
    <citation type="journal article" date="2020" name="mSystems">
        <title>Genome- and Community-Level Interaction Insights into Carbon Utilization and Element Cycling Functions of Hydrothermarchaeota in Hydrothermal Sediment.</title>
        <authorList>
            <person name="Zhou Z."/>
            <person name="Liu Y."/>
            <person name="Xu W."/>
            <person name="Pan J."/>
            <person name="Luo Z.H."/>
            <person name="Li M."/>
        </authorList>
    </citation>
    <scope>NUCLEOTIDE SEQUENCE [LARGE SCALE GENOMIC DNA]</scope>
    <source>
        <strain evidence="11">SpSt-374</strain>
    </source>
</reference>
<evidence type="ECO:0000256" key="8">
    <source>
        <dbReference type="ARBA" id="ARBA00022842"/>
    </source>
</evidence>
<comment type="cofactor">
    <cofactor evidence="1">
        <name>Mg(2+)</name>
        <dbReference type="ChEBI" id="CHEBI:18420"/>
    </cofactor>
</comment>
<dbReference type="SUPFAM" id="SSF81301">
    <property type="entry name" value="Nucleotidyltransferase"/>
    <property type="match status" value="1"/>
</dbReference>
<keyword evidence="2" id="KW-1277">Toxin-antitoxin system</keyword>
<keyword evidence="6" id="KW-0547">Nucleotide-binding</keyword>
<keyword evidence="8" id="KW-0460">Magnesium</keyword>
<dbReference type="GO" id="GO:0046872">
    <property type="term" value="F:metal ion binding"/>
    <property type="evidence" value="ECO:0007669"/>
    <property type="project" value="UniProtKB-KW"/>
</dbReference>
<evidence type="ECO:0000256" key="1">
    <source>
        <dbReference type="ARBA" id="ARBA00001946"/>
    </source>
</evidence>
<dbReference type="PANTHER" id="PTHR33571:SF14">
    <property type="entry name" value="PROTEIN ADENYLYLTRANSFERASE MJ0435-RELATED"/>
    <property type="match status" value="1"/>
</dbReference>
<accession>A0A7C3VNK0</accession>
<comment type="similarity">
    <text evidence="9">Belongs to the MntA antitoxin family.</text>
</comment>
<dbReference type="EMBL" id="DSPX01000041">
    <property type="protein sequence ID" value="HGF99890.1"/>
    <property type="molecule type" value="Genomic_DNA"/>
</dbReference>
<evidence type="ECO:0000256" key="6">
    <source>
        <dbReference type="ARBA" id="ARBA00022741"/>
    </source>
</evidence>
<proteinExistence type="inferred from homology"/>
<evidence type="ECO:0000256" key="5">
    <source>
        <dbReference type="ARBA" id="ARBA00022723"/>
    </source>
</evidence>
<keyword evidence="5" id="KW-0479">Metal-binding</keyword>
<feature type="domain" description="Polymerase nucleotidyl transferase" evidence="10">
    <location>
        <begin position="14"/>
        <end position="98"/>
    </location>
</feature>
<organism evidence="11">
    <name type="scientific">Planktothricoides sp. SpSt-374</name>
    <dbReference type="NCBI Taxonomy" id="2282167"/>
    <lineage>
        <taxon>Bacteria</taxon>
        <taxon>Bacillati</taxon>
        <taxon>Cyanobacteriota</taxon>
        <taxon>Cyanophyceae</taxon>
        <taxon>Oscillatoriophycideae</taxon>
        <taxon>Oscillatoriales</taxon>
        <taxon>Oscillatoriaceae</taxon>
        <taxon>Planktothricoides</taxon>
    </lineage>
</organism>
<gene>
    <name evidence="11" type="ORF">ENR15_04290</name>
</gene>
<protein>
    <submittedName>
        <fullName evidence="11">Nucleotidyltransferase</fullName>
    </submittedName>
</protein>
<dbReference type="InterPro" id="IPR043519">
    <property type="entry name" value="NT_sf"/>
</dbReference>
<evidence type="ECO:0000256" key="4">
    <source>
        <dbReference type="ARBA" id="ARBA00022695"/>
    </source>
</evidence>
<dbReference type="PANTHER" id="PTHR33571">
    <property type="entry name" value="SSL8005 PROTEIN"/>
    <property type="match status" value="1"/>
</dbReference>
<dbReference type="AlphaFoldDB" id="A0A7C3VNK0"/>
<dbReference type="GO" id="GO:0016779">
    <property type="term" value="F:nucleotidyltransferase activity"/>
    <property type="evidence" value="ECO:0007669"/>
    <property type="project" value="UniProtKB-KW"/>
</dbReference>